<feature type="region of interest" description="Disordered" evidence="2">
    <location>
        <begin position="1"/>
        <end position="171"/>
    </location>
</feature>
<dbReference type="KEGG" id="emc:129339358"/>
<dbReference type="RefSeq" id="XP_054849921.1">
    <property type="nucleotide sequence ID" value="XM_054993946.1"/>
</dbReference>
<dbReference type="GO" id="GO:0003690">
    <property type="term" value="F:double-stranded DNA binding"/>
    <property type="evidence" value="ECO:0007669"/>
    <property type="project" value="TreeGrafter"/>
</dbReference>
<dbReference type="GO" id="GO:0035861">
    <property type="term" value="C:site of double-strand break"/>
    <property type="evidence" value="ECO:0007669"/>
    <property type="project" value="TreeGrafter"/>
</dbReference>
<dbReference type="GO" id="GO:0006974">
    <property type="term" value="P:DNA damage response"/>
    <property type="evidence" value="ECO:0007669"/>
    <property type="project" value="TreeGrafter"/>
</dbReference>
<sequence>MEQRAAGRPKGASKAAAAQPAVTDAPAQPASGPKGRGRRQDSGETQTQRPVKAKAPLSKERSGSREAGEEGAPRGRKASPKKGALKTEECGPAGGSNNPPGVKGASQKKRERPLQAKKVEDAPGAVSREKNHIPEEEEAARERKEASCRGKRAPPKERARKAKEPDPGAAEVVPRARFAARKSPLREVLQRLVLRKGEIGHASKQVNLVRDLLIDAIKKKLCVPYAEKLGTGSYYEHLKIIKPDEFDIMLKIPDVRVELESYNDGDYTGAYYFVKLKRNPHLQQLNDFIDHQQHLSASRILSSLKSIITKELKTINGMNVTVVRKKPGSPAVTLQIGEPPSQISIDIILALETCDKTLPDGQEIVINVGQWLGKKEKKELCKERLYLVPKNAKAGKHFIDTWRLSFSHIEKAIIQSHGQAKMCCEGNGRKCCRRECLKLLKYLLEQLKTKHQNGNQFAKFCSYHAKTAFFHTCNRWTSDEDWLETNLEECFERLLDYFLDCLKKVELQHFFIPTCNLFCGDLKCSILAKIIENERANEFPIFKETI</sequence>
<evidence type="ECO:0000256" key="2">
    <source>
        <dbReference type="SAM" id="MobiDB-lite"/>
    </source>
</evidence>
<dbReference type="GeneID" id="129339358"/>
<feature type="domain" description="Mab-21-like nucleotidyltransferase" evidence="3">
    <location>
        <begin position="234"/>
        <end position="415"/>
    </location>
</feature>
<feature type="domain" description="Mab-21-like HhH/H2TH-like" evidence="4">
    <location>
        <begin position="432"/>
        <end position="518"/>
    </location>
</feature>
<dbReference type="InterPro" id="IPR024810">
    <property type="entry name" value="MAB21L/cGLR"/>
</dbReference>
<dbReference type="GO" id="GO:0032481">
    <property type="term" value="P:positive regulation of type I interferon production"/>
    <property type="evidence" value="ECO:0007669"/>
    <property type="project" value="TreeGrafter"/>
</dbReference>
<dbReference type="SMART" id="SM01265">
    <property type="entry name" value="Mab-21"/>
    <property type="match status" value="1"/>
</dbReference>
<dbReference type="Gene3D" id="1.10.1410.40">
    <property type="match status" value="1"/>
</dbReference>
<dbReference type="PANTHER" id="PTHR10656:SF35">
    <property type="entry name" value="CYCLIC GMP-AMP SYNTHASE"/>
    <property type="match status" value="1"/>
</dbReference>
<dbReference type="Pfam" id="PF20266">
    <property type="entry name" value="Mab-21_C"/>
    <property type="match status" value="1"/>
</dbReference>
<organism evidence="5 6">
    <name type="scientific">Eublepharis macularius</name>
    <name type="common">Leopard gecko</name>
    <name type="synonym">Cyrtodactylus macularius</name>
    <dbReference type="NCBI Taxonomy" id="481883"/>
    <lineage>
        <taxon>Eukaryota</taxon>
        <taxon>Metazoa</taxon>
        <taxon>Chordata</taxon>
        <taxon>Craniata</taxon>
        <taxon>Vertebrata</taxon>
        <taxon>Euteleostomi</taxon>
        <taxon>Lepidosauria</taxon>
        <taxon>Squamata</taxon>
        <taxon>Bifurcata</taxon>
        <taxon>Gekkota</taxon>
        <taxon>Eublepharidae</taxon>
        <taxon>Eublepharinae</taxon>
        <taxon>Eublepharis</taxon>
    </lineage>
</organism>
<dbReference type="InterPro" id="IPR046903">
    <property type="entry name" value="Mab-21-like_nuc_Trfase"/>
</dbReference>
<feature type="compositionally biased region" description="Basic and acidic residues" evidence="2">
    <location>
        <begin position="57"/>
        <end position="73"/>
    </location>
</feature>
<feature type="compositionally biased region" description="Basic and acidic residues" evidence="2">
    <location>
        <begin position="112"/>
        <end position="166"/>
    </location>
</feature>
<dbReference type="InterPro" id="IPR046906">
    <property type="entry name" value="Mab-21_HhH/H2TH-like"/>
</dbReference>
<proteinExistence type="inferred from homology"/>
<dbReference type="GO" id="GO:0002218">
    <property type="term" value="P:activation of innate immune response"/>
    <property type="evidence" value="ECO:0007669"/>
    <property type="project" value="TreeGrafter"/>
</dbReference>
<dbReference type="GO" id="GO:0002230">
    <property type="term" value="P:positive regulation of defense response to virus by host"/>
    <property type="evidence" value="ECO:0007669"/>
    <property type="project" value="TreeGrafter"/>
</dbReference>
<dbReference type="GO" id="GO:0061501">
    <property type="term" value="F:2',3'-cyclic GMP-AMP synthase activity"/>
    <property type="evidence" value="ECO:0007669"/>
    <property type="project" value="TreeGrafter"/>
</dbReference>
<dbReference type="GO" id="GO:0071360">
    <property type="term" value="P:cellular response to exogenous dsRNA"/>
    <property type="evidence" value="ECO:0007669"/>
    <property type="project" value="TreeGrafter"/>
</dbReference>
<dbReference type="Gene3D" id="3.30.460.90">
    <property type="match status" value="1"/>
</dbReference>
<keyword evidence="5" id="KW-1185">Reference proteome</keyword>
<dbReference type="Pfam" id="PF03281">
    <property type="entry name" value="Mab-21"/>
    <property type="match status" value="1"/>
</dbReference>
<dbReference type="AlphaFoldDB" id="A0AA97K6P7"/>
<feature type="compositionally biased region" description="Low complexity" evidence="2">
    <location>
        <begin position="1"/>
        <end position="30"/>
    </location>
</feature>
<evidence type="ECO:0000259" key="3">
    <source>
        <dbReference type="Pfam" id="PF03281"/>
    </source>
</evidence>
<name>A0AA97K6P7_EUBMA</name>
<dbReference type="GO" id="GO:2000042">
    <property type="term" value="P:negative regulation of double-strand break repair via homologous recombination"/>
    <property type="evidence" value="ECO:0007669"/>
    <property type="project" value="TreeGrafter"/>
</dbReference>
<evidence type="ECO:0000313" key="6">
    <source>
        <dbReference type="RefSeq" id="XP_054849921.1"/>
    </source>
</evidence>
<dbReference type="GO" id="GO:0005829">
    <property type="term" value="C:cytosol"/>
    <property type="evidence" value="ECO:0007669"/>
    <property type="project" value="TreeGrafter"/>
</dbReference>
<gene>
    <name evidence="6" type="primary">CGAS</name>
</gene>
<accession>A0AA97K6P7</accession>
<evidence type="ECO:0000256" key="1">
    <source>
        <dbReference type="ARBA" id="ARBA00008307"/>
    </source>
</evidence>
<dbReference type="GO" id="GO:0003682">
    <property type="term" value="F:chromatin binding"/>
    <property type="evidence" value="ECO:0007669"/>
    <property type="project" value="TreeGrafter"/>
</dbReference>
<protein>
    <submittedName>
        <fullName evidence="6">Cyclic GMP-AMP synthase isoform X1</fullName>
    </submittedName>
</protein>
<dbReference type="FunFam" id="1.10.1410.40:FF:000007">
    <property type="entry name" value="Cyclic GMP-AMP synthase"/>
    <property type="match status" value="1"/>
</dbReference>
<evidence type="ECO:0000313" key="5">
    <source>
        <dbReference type="Proteomes" id="UP001190640"/>
    </source>
</evidence>
<comment type="similarity">
    <text evidence="1">Belongs to the mab-21 family.</text>
</comment>
<dbReference type="PANTHER" id="PTHR10656">
    <property type="entry name" value="CELL FATE DETERMINING PROTEIN MAB21-RELATED"/>
    <property type="match status" value="1"/>
</dbReference>
<evidence type="ECO:0000259" key="4">
    <source>
        <dbReference type="Pfam" id="PF20266"/>
    </source>
</evidence>
<reference evidence="6" key="1">
    <citation type="submission" date="2025-08" db="UniProtKB">
        <authorList>
            <consortium name="RefSeq"/>
        </authorList>
    </citation>
    <scope>IDENTIFICATION</scope>
    <source>
        <tissue evidence="6">Blood</tissue>
    </source>
</reference>
<dbReference type="GO" id="GO:0038001">
    <property type="term" value="P:paracrine signaling"/>
    <property type="evidence" value="ECO:0007669"/>
    <property type="project" value="TreeGrafter"/>
</dbReference>
<dbReference type="Proteomes" id="UP001190640">
    <property type="component" value="Chromosome 1"/>
</dbReference>
<dbReference type="CTD" id="115004"/>
<dbReference type="GO" id="GO:0005634">
    <property type="term" value="C:nucleus"/>
    <property type="evidence" value="ECO:0007669"/>
    <property type="project" value="TreeGrafter"/>
</dbReference>
<feature type="compositionally biased region" description="Basic residues" evidence="2">
    <location>
        <begin position="74"/>
        <end position="84"/>
    </location>
</feature>